<dbReference type="STRING" id="343509.SG1486"/>
<dbReference type="EMBL" id="AP008232">
    <property type="protein sequence ID" value="BAE74761.1"/>
    <property type="molecule type" value="Genomic_DNA"/>
</dbReference>
<sequence>MNSTTPLALVTGASSGIGLSFARRLAAQGYNLIVVGRRKLRLDALAAEFPAADIRTVVADLACETGIATVAALCRQEPLSLLINNAGVAHYMSLTALPSEKSSELLQVKCVAPTLLAYAAAPGMATRGGDTIINVAGMLAFGATAPLGQAPGRAIYVAALSHLVSLSLALHEELSPAGLRIQALCPGIVATEFHERQGMDLSAMVRMTADEAVTASLRGLDLGEVICAPGVAQRSARMPGGIWRTISSVGGALPVIARYRHRAL</sequence>
<dbReference type="PANTHER" id="PTHR43086:SF3">
    <property type="entry name" value="NADP-DEPENDENT 3-HYDROXY ACID DEHYDROGENASE YDFG"/>
    <property type="match status" value="1"/>
</dbReference>
<dbReference type="EMBL" id="LN854557">
    <property type="protein sequence ID" value="CRL45547.1"/>
    <property type="molecule type" value="Genomic_DNA"/>
</dbReference>
<dbReference type="HOGENOM" id="CLU_010194_2_1_6"/>
<reference evidence="4 6" key="2">
    <citation type="submission" date="2015-05" db="EMBL/GenBank/DDBJ databases">
        <authorList>
            <person name="Goodhead I."/>
        </authorList>
    </citation>
    <scope>NUCLEOTIDE SEQUENCE [LARGE SCALE GENOMIC DNA]</scope>
    <source>
        <strain evidence="4">B4</strain>
        <strain evidence="6">morsitans</strain>
    </source>
</reference>
<dbReference type="CDD" id="cd05233">
    <property type="entry name" value="SDR_c"/>
    <property type="match status" value="1"/>
</dbReference>
<organism evidence="3 5">
    <name type="scientific">Sodalis glossinidius (strain morsitans)</name>
    <dbReference type="NCBI Taxonomy" id="343509"/>
    <lineage>
        <taxon>Bacteria</taxon>
        <taxon>Pseudomonadati</taxon>
        <taxon>Pseudomonadota</taxon>
        <taxon>Gammaproteobacteria</taxon>
        <taxon>Enterobacterales</taxon>
        <taxon>Bruguierivoracaceae</taxon>
        <taxon>Sodalis</taxon>
    </lineage>
</organism>
<evidence type="ECO:0000256" key="1">
    <source>
        <dbReference type="ARBA" id="ARBA00006484"/>
    </source>
</evidence>
<dbReference type="GO" id="GO:0016491">
    <property type="term" value="F:oxidoreductase activity"/>
    <property type="evidence" value="ECO:0007669"/>
    <property type="project" value="UniProtKB-KW"/>
</dbReference>
<evidence type="ECO:0000313" key="4">
    <source>
        <dbReference type="EMBL" id="CRL45547.1"/>
    </source>
</evidence>
<dbReference type="Pfam" id="PF00106">
    <property type="entry name" value="adh_short"/>
    <property type="match status" value="1"/>
</dbReference>
<dbReference type="AlphaFoldDB" id="Q2NSW4"/>
<dbReference type="KEGG" id="sgl:SG1486"/>
<dbReference type="SUPFAM" id="SSF51735">
    <property type="entry name" value="NAD(P)-binding Rossmann-fold domains"/>
    <property type="match status" value="1"/>
</dbReference>
<name>Q2NSW4_SODGM</name>
<dbReference type="RefSeq" id="WP_011411306.1">
    <property type="nucleotide sequence ID" value="NC_007712.1"/>
</dbReference>
<accession>Q2NSW4</accession>
<dbReference type="PANTHER" id="PTHR43086">
    <property type="entry name" value="VERY-LONG-CHAIN 3-OXOOACYL-COA REDUCTASE"/>
    <property type="match status" value="1"/>
</dbReference>
<proteinExistence type="inferred from homology"/>
<dbReference type="Gene3D" id="3.40.50.720">
    <property type="entry name" value="NAD(P)-binding Rossmann-like Domain"/>
    <property type="match status" value="1"/>
</dbReference>
<dbReference type="Proteomes" id="UP000245838">
    <property type="component" value="Chromosome sggmmb4_Chromosome"/>
</dbReference>
<keyword evidence="5" id="KW-1185">Reference proteome</keyword>
<dbReference type="eggNOG" id="COG0300">
    <property type="taxonomic scope" value="Bacteria"/>
</dbReference>
<evidence type="ECO:0000313" key="6">
    <source>
        <dbReference type="Proteomes" id="UP000245838"/>
    </source>
</evidence>
<dbReference type="InterPro" id="IPR002347">
    <property type="entry name" value="SDR_fam"/>
</dbReference>
<dbReference type="PRINTS" id="PR00081">
    <property type="entry name" value="GDHRDH"/>
</dbReference>
<keyword evidence="2" id="KW-0560">Oxidoreductase</keyword>
<gene>
    <name evidence="4" type="primary">gno_1</name>
    <name evidence="3" type="ordered locus">SG1486</name>
    <name evidence="4" type="ORF">SGGMMB4_03347</name>
</gene>
<evidence type="ECO:0000313" key="5">
    <source>
        <dbReference type="Proteomes" id="UP000001932"/>
    </source>
</evidence>
<reference evidence="3 5" key="1">
    <citation type="journal article" date="2006" name="Genome Res.">
        <title>Massive genome erosion and functional adaptations provide insights into the symbiotic lifestyle of Sodalis glossinidius in the tsetse host.</title>
        <authorList>
            <person name="Toh H."/>
            <person name="Weiss B.L."/>
            <person name="Perkin S.A.H."/>
            <person name="Yamashita A."/>
            <person name="Oshima K."/>
            <person name="Hattori M."/>
            <person name="Aksoy S."/>
        </authorList>
    </citation>
    <scope>NUCLEOTIDE SEQUENCE [LARGE SCALE GENOMIC DNA]</scope>
    <source>
        <strain evidence="5">morsitans</strain>
        <strain evidence="3">Morsitans</strain>
    </source>
</reference>
<dbReference type="Proteomes" id="UP000001932">
    <property type="component" value="Chromosome"/>
</dbReference>
<comment type="similarity">
    <text evidence="1">Belongs to the short-chain dehydrogenases/reductases (SDR) family.</text>
</comment>
<dbReference type="InterPro" id="IPR036291">
    <property type="entry name" value="NAD(P)-bd_dom_sf"/>
</dbReference>
<evidence type="ECO:0000313" key="3">
    <source>
        <dbReference type="EMBL" id="BAE74761.1"/>
    </source>
</evidence>
<evidence type="ECO:0000256" key="2">
    <source>
        <dbReference type="ARBA" id="ARBA00023002"/>
    </source>
</evidence>
<protein>
    <submittedName>
        <fullName evidence="4">Gluconate 5-dehydrogenase</fullName>
    </submittedName>
    <submittedName>
        <fullName evidence="3">Short-chain dehydrogenase</fullName>
    </submittedName>
</protein>